<dbReference type="Proteomes" id="UP000526302">
    <property type="component" value="Unassembled WGS sequence"/>
</dbReference>
<proteinExistence type="predicted"/>
<evidence type="ECO:0000313" key="2">
    <source>
        <dbReference type="Proteomes" id="UP000526302"/>
    </source>
</evidence>
<organism evidence="1 2">
    <name type="scientific">Candidatus Iainarchaeum sp</name>
    <dbReference type="NCBI Taxonomy" id="3101447"/>
    <lineage>
        <taxon>Archaea</taxon>
        <taxon>Candidatus Iainarchaeota</taxon>
        <taxon>Candidatus Iainarchaeia</taxon>
        <taxon>Candidatus Iainarchaeales</taxon>
        <taxon>Candidatus Iainarchaeaceae</taxon>
        <taxon>Candidatus Iainarchaeum</taxon>
    </lineage>
</organism>
<gene>
    <name evidence="1" type="ORF">GX950_02870</name>
</gene>
<dbReference type="EMBL" id="JAAZKV010000019">
    <property type="protein sequence ID" value="NMA44725.1"/>
    <property type="molecule type" value="Genomic_DNA"/>
</dbReference>
<sequence length="202" mass="22814">MPPSGLRRVFSAKKARKNTQAQAQTQIIDPEATRKALTTKSKGGNPKLKFVHRARALKYIRHVVELGSKGKRITGTPTIVKNPKLYGNLFKKGDRILYVHFEFGSRNNSVKQRDVIKLVKALKDPTNLQLMKEAGYVGLCGDTPTSTLAKLFEMAGGQNLGNNVIPKPIKAREKARYLWHVVDRGYPAKYLTRPLQRIVYRF</sequence>
<evidence type="ECO:0000313" key="1">
    <source>
        <dbReference type="EMBL" id="NMA44725.1"/>
    </source>
</evidence>
<reference evidence="1 2" key="1">
    <citation type="journal article" date="2020" name="Biotechnol. Biofuels">
        <title>New insights from the biogas microbiome by comprehensive genome-resolved metagenomics of nearly 1600 species originating from multiple anaerobic digesters.</title>
        <authorList>
            <person name="Campanaro S."/>
            <person name="Treu L."/>
            <person name="Rodriguez-R L.M."/>
            <person name="Kovalovszki A."/>
            <person name="Ziels R.M."/>
            <person name="Maus I."/>
            <person name="Zhu X."/>
            <person name="Kougias P.G."/>
            <person name="Basile A."/>
            <person name="Luo G."/>
            <person name="Schluter A."/>
            <person name="Konstantinidis K.T."/>
            <person name="Angelidaki I."/>
        </authorList>
    </citation>
    <scope>NUCLEOTIDE SEQUENCE [LARGE SCALE GENOMIC DNA]</scope>
    <source>
        <strain evidence="1">AS22ysBPME_79</strain>
    </source>
</reference>
<comment type="caution">
    <text evidence="1">The sequence shown here is derived from an EMBL/GenBank/DDBJ whole genome shotgun (WGS) entry which is preliminary data.</text>
</comment>
<name>A0A7K4BZV7_9ARCH</name>
<protein>
    <submittedName>
        <fullName evidence="1">Uncharacterized protein</fullName>
    </submittedName>
</protein>
<dbReference type="AlphaFoldDB" id="A0A7K4BZV7"/>
<accession>A0A7K4BZV7</accession>